<sequence length="252" mass="26303">MTAALFSLDGKTALVTGAGRGIGRALALGLARAGADLVLLGRPHSQKATAATVSALGRRVRVVDLDLSDPAQVRATAARLATEEHVDVLVNNAGIIDRRRAAEIRPADWSHVLDVNLNSLFFLTQQLAGPMVSRGSGKVINVASLMSFQGGLNVASYAATKHAIAGLTRALSNEWAGHGVQVNAIAPGYIVTDNTQPLREDPNRLHAITDRIPAGRWGEPDDLVGAAVFLASGASAYVTGHVLVVDGGWTAR</sequence>
<comment type="caution">
    <text evidence="4">The sequence shown here is derived from an EMBL/GenBank/DDBJ whole genome shotgun (WGS) entry which is preliminary data.</text>
</comment>
<dbReference type="GO" id="GO:0008678">
    <property type="term" value="F:2-deoxy-D-gluconate 3-dehydrogenase activity"/>
    <property type="evidence" value="ECO:0007669"/>
    <property type="project" value="UniProtKB-EC"/>
</dbReference>
<dbReference type="PANTHER" id="PTHR42760:SF5">
    <property type="entry name" value="2-DEHYDRO-3-DEOXY-D-GLUCONATE 5-DEHYDROGENASE"/>
    <property type="match status" value="1"/>
</dbReference>
<proteinExistence type="inferred from homology"/>
<evidence type="ECO:0000259" key="3">
    <source>
        <dbReference type="SMART" id="SM00822"/>
    </source>
</evidence>
<keyword evidence="2 4" id="KW-0560">Oxidoreductase</keyword>
<evidence type="ECO:0000313" key="4">
    <source>
        <dbReference type="EMBL" id="MBB5137458.1"/>
    </source>
</evidence>
<dbReference type="PRINTS" id="PR00081">
    <property type="entry name" value="GDHRDH"/>
</dbReference>
<dbReference type="InterPro" id="IPR057326">
    <property type="entry name" value="KR_dom"/>
</dbReference>
<dbReference type="InterPro" id="IPR020904">
    <property type="entry name" value="Sc_DH/Rdtase_CS"/>
</dbReference>
<dbReference type="EC" id="1.1.1.125" evidence="4"/>
<dbReference type="Pfam" id="PF13561">
    <property type="entry name" value="adh_short_C2"/>
    <property type="match status" value="1"/>
</dbReference>
<dbReference type="PANTHER" id="PTHR42760">
    <property type="entry name" value="SHORT-CHAIN DEHYDROGENASES/REDUCTASES FAMILY MEMBER"/>
    <property type="match status" value="1"/>
</dbReference>
<dbReference type="InterPro" id="IPR036291">
    <property type="entry name" value="NAD(P)-bd_dom_sf"/>
</dbReference>
<evidence type="ECO:0000313" key="5">
    <source>
        <dbReference type="Proteomes" id="UP000578449"/>
    </source>
</evidence>
<dbReference type="FunFam" id="3.40.50.720:FF:000084">
    <property type="entry name" value="Short-chain dehydrogenase reductase"/>
    <property type="match status" value="1"/>
</dbReference>
<dbReference type="InterPro" id="IPR002347">
    <property type="entry name" value="SDR_fam"/>
</dbReference>
<reference evidence="4 5" key="1">
    <citation type="submission" date="2020-08" db="EMBL/GenBank/DDBJ databases">
        <title>Genomic Encyclopedia of Type Strains, Phase IV (KMG-IV): sequencing the most valuable type-strain genomes for metagenomic binning, comparative biology and taxonomic classification.</title>
        <authorList>
            <person name="Goeker M."/>
        </authorList>
    </citation>
    <scope>NUCLEOTIDE SEQUENCE [LARGE SCALE GENOMIC DNA]</scope>
    <source>
        <strain evidence="4 5">DSM 45615</strain>
    </source>
</reference>
<dbReference type="AlphaFoldDB" id="A0A840PCW4"/>
<name>A0A840PCW4_9ACTN</name>
<comment type="similarity">
    <text evidence="1">Belongs to the short-chain dehydrogenases/reductases (SDR) family.</text>
</comment>
<evidence type="ECO:0000256" key="1">
    <source>
        <dbReference type="ARBA" id="ARBA00006484"/>
    </source>
</evidence>
<keyword evidence="5" id="KW-1185">Reference proteome</keyword>
<feature type="domain" description="Ketoreductase" evidence="3">
    <location>
        <begin position="11"/>
        <end position="178"/>
    </location>
</feature>
<dbReference type="EMBL" id="JACHGN010000017">
    <property type="protein sequence ID" value="MBB5137458.1"/>
    <property type="molecule type" value="Genomic_DNA"/>
</dbReference>
<evidence type="ECO:0000256" key="2">
    <source>
        <dbReference type="ARBA" id="ARBA00023002"/>
    </source>
</evidence>
<dbReference type="Proteomes" id="UP000578449">
    <property type="component" value="Unassembled WGS sequence"/>
</dbReference>
<gene>
    <name evidence="4" type="ORF">HNP84_007210</name>
</gene>
<dbReference type="Gene3D" id="3.40.50.720">
    <property type="entry name" value="NAD(P)-binding Rossmann-like Domain"/>
    <property type="match status" value="1"/>
</dbReference>
<dbReference type="RefSeq" id="WP_312926470.1">
    <property type="nucleotide sequence ID" value="NZ_BAABIX010000012.1"/>
</dbReference>
<dbReference type="SMART" id="SM00822">
    <property type="entry name" value="PKS_KR"/>
    <property type="match status" value="1"/>
</dbReference>
<accession>A0A840PCW4</accession>
<protein>
    <submittedName>
        <fullName evidence="4">2-deoxy-D-gluconate 3-dehydrogenase</fullName>
        <ecNumber evidence="4">1.1.1.125</ecNumber>
    </submittedName>
</protein>
<organism evidence="4 5">
    <name type="scientific">Thermocatellispora tengchongensis</name>
    <dbReference type="NCBI Taxonomy" id="1073253"/>
    <lineage>
        <taxon>Bacteria</taxon>
        <taxon>Bacillati</taxon>
        <taxon>Actinomycetota</taxon>
        <taxon>Actinomycetes</taxon>
        <taxon>Streptosporangiales</taxon>
        <taxon>Streptosporangiaceae</taxon>
        <taxon>Thermocatellispora</taxon>
    </lineage>
</organism>
<dbReference type="PROSITE" id="PS00061">
    <property type="entry name" value="ADH_SHORT"/>
    <property type="match status" value="1"/>
</dbReference>
<dbReference type="PRINTS" id="PR00080">
    <property type="entry name" value="SDRFAMILY"/>
</dbReference>
<dbReference type="SUPFAM" id="SSF51735">
    <property type="entry name" value="NAD(P)-binding Rossmann-fold domains"/>
    <property type="match status" value="1"/>
</dbReference>